<keyword evidence="1" id="KW-0812">Transmembrane</keyword>
<dbReference type="EMBL" id="BARW01015870">
    <property type="protein sequence ID" value="GAI99863.1"/>
    <property type="molecule type" value="Genomic_DNA"/>
</dbReference>
<feature type="transmembrane region" description="Helical" evidence="1">
    <location>
        <begin position="205"/>
        <end position="224"/>
    </location>
</feature>
<feature type="transmembrane region" description="Helical" evidence="1">
    <location>
        <begin position="236"/>
        <end position="255"/>
    </location>
</feature>
<dbReference type="Pfam" id="PF01757">
    <property type="entry name" value="Acyl_transf_3"/>
    <property type="match status" value="1"/>
</dbReference>
<feature type="transmembrane region" description="Helical" evidence="1">
    <location>
        <begin position="54"/>
        <end position="74"/>
    </location>
</feature>
<feature type="non-terminal residue" evidence="3">
    <location>
        <position position="287"/>
    </location>
</feature>
<feature type="domain" description="Acyltransferase 3" evidence="2">
    <location>
        <begin position="5"/>
        <end position="277"/>
    </location>
</feature>
<feature type="transmembrane region" description="Helical" evidence="1">
    <location>
        <begin position="267"/>
        <end position="285"/>
    </location>
</feature>
<sequence>HDPNPSEFVDIVMMLLDVFIMSILFFIAGYFALPSLQNKGGGSFLKAKLKRLGIPWLVVTILVLPILDYIHYYTQSAGKGLSLRTYGVHWWLSMKKIAEFYIGPLRMSEYLDMTEHFYQRYMWFLSLLLLFFIVFWLLYEARAKWGRIAEQSTQENTPSNKSVFLTLSIVGLLNVVLFSLVKFLFSSPGNPFDMVWFSLGNLVQFETAKLAFYVPYFGLGVYAYSKKWFTGDKDFGRPWVSGLACFLLMVVNMLVGRSMTRAVEPSIGLQMAFVVLYPLWTLSFLGA</sequence>
<organism evidence="3">
    <name type="scientific">marine sediment metagenome</name>
    <dbReference type="NCBI Taxonomy" id="412755"/>
    <lineage>
        <taxon>unclassified sequences</taxon>
        <taxon>metagenomes</taxon>
        <taxon>ecological metagenomes</taxon>
    </lineage>
</organism>
<feature type="transmembrane region" description="Helical" evidence="1">
    <location>
        <begin position="12"/>
        <end position="33"/>
    </location>
</feature>
<evidence type="ECO:0000313" key="3">
    <source>
        <dbReference type="EMBL" id="GAI99863.1"/>
    </source>
</evidence>
<protein>
    <recommendedName>
        <fullName evidence="2">Acyltransferase 3 domain-containing protein</fullName>
    </recommendedName>
</protein>
<dbReference type="InterPro" id="IPR050623">
    <property type="entry name" value="Glucan_succinyl_AcylTrfase"/>
</dbReference>
<reference evidence="3" key="1">
    <citation type="journal article" date="2014" name="Front. Microbiol.">
        <title>High frequency of phylogenetically diverse reductive dehalogenase-homologous genes in deep subseafloor sedimentary metagenomes.</title>
        <authorList>
            <person name="Kawai M."/>
            <person name="Futagami T."/>
            <person name="Toyoda A."/>
            <person name="Takaki Y."/>
            <person name="Nishi S."/>
            <person name="Hori S."/>
            <person name="Arai W."/>
            <person name="Tsubouchi T."/>
            <person name="Morono Y."/>
            <person name="Uchiyama I."/>
            <person name="Ito T."/>
            <person name="Fujiyama A."/>
            <person name="Inagaki F."/>
            <person name="Takami H."/>
        </authorList>
    </citation>
    <scope>NUCLEOTIDE SEQUENCE</scope>
    <source>
        <strain evidence="3">Expedition CK06-06</strain>
    </source>
</reference>
<dbReference type="AlphaFoldDB" id="X1T3Q9"/>
<gene>
    <name evidence="3" type="ORF">S12H4_27760</name>
</gene>
<evidence type="ECO:0000256" key="1">
    <source>
        <dbReference type="SAM" id="Phobius"/>
    </source>
</evidence>
<dbReference type="PANTHER" id="PTHR36927:SF1">
    <property type="entry name" value="MDO-LIKE PROTEIN"/>
    <property type="match status" value="1"/>
</dbReference>
<dbReference type="InterPro" id="IPR002656">
    <property type="entry name" value="Acyl_transf_3_dom"/>
</dbReference>
<feature type="transmembrane region" description="Helical" evidence="1">
    <location>
        <begin position="121"/>
        <end position="141"/>
    </location>
</feature>
<comment type="caution">
    <text evidence="3">The sequence shown here is derived from an EMBL/GenBank/DDBJ whole genome shotgun (WGS) entry which is preliminary data.</text>
</comment>
<dbReference type="GO" id="GO:0016747">
    <property type="term" value="F:acyltransferase activity, transferring groups other than amino-acyl groups"/>
    <property type="evidence" value="ECO:0007669"/>
    <property type="project" value="InterPro"/>
</dbReference>
<feature type="transmembrane region" description="Helical" evidence="1">
    <location>
        <begin position="162"/>
        <end position="185"/>
    </location>
</feature>
<keyword evidence="1" id="KW-1133">Transmembrane helix</keyword>
<name>X1T3Q9_9ZZZZ</name>
<feature type="non-terminal residue" evidence="3">
    <location>
        <position position="1"/>
    </location>
</feature>
<evidence type="ECO:0000259" key="2">
    <source>
        <dbReference type="Pfam" id="PF01757"/>
    </source>
</evidence>
<dbReference type="PANTHER" id="PTHR36927">
    <property type="entry name" value="BLR4337 PROTEIN"/>
    <property type="match status" value="1"/>
</dbReference>
<proteinExistence type="predicted"/>
<accession>X1T3Q9</accession>
<keyword evidence="1" id="KW-0472">Membrane</keyword>